<organism evidence="2 3">
    <name type="scientific">Spongiibacter nanhainus</name>
    <dbReference type="NCBI Taxonomy" id="2794344"/>
    <lineage>
        <taxon>Bacteria</taxon>
        <taxon>Pseudomonadati</taxon>
        <taxon>Pseudomonadota</taxon>
        <taxon>Gammaproteobacteria</taxon>
        <taxon>Cellvibrionales</taxon>
        <taxon>Spongiibacteraceae</taxon>
        <taxon>Spongiibacter</taxon>
    </lineage>
</organism>
<evidence type="ECO:0000256" key="1">
    <source>
        <dbReference type="SAM" id="MobiDB-lite"/>
    </source>
</evidence>
<protein>
    <submittedName>
        <fullName evidence="2">Uncharacterized protein</fullName>
    </submittedName>
</protein>
<gene>
    <name evidence="2" type="ORF">I6N98_02295</name>
</gene>
<feature type="region of interest" description="Disordered" evidence="1">
    <location>
        <begin position="102"/>
        <end position="146"/>
    </location>
</feature>
<evidence type="ECO:0000313" key="2">
    <source>
        <dbReference type="EMBL" id="QQD18720.1"/>
    </source>
</evidence>
<reference evidence="2 3" key="1">
    <citation type="submission" date="2020-12" db="EMBL/GenBank/DDBJ databases">
        <authorList>
            <person name="Shan Y."/>
        </authorList>
    </citation>
    <scope>NUCLEOTIDE SEQUENCE [LARGE SCALE GENOMIC DNA]</scope>
    <source>
        <strain evidence="3">csc3.9</strain>
    </source>
</reference>
<sequence length="146" mass="16506">MNRYTGPNEYKLDAFVLPRKDSFWEAVTEHPEPITELSINYVVPNVFFGGADSTRKALREYKERNNAKNVDIKIRNPDGVDLDDDDVRSSIEYVEGGGANVKAKSGRKTVYNSEDQAETVELPDSTREKLDKGQSPDQVIGRKVKR</sequence>
<keyword evidence="3" id="KW-1185">Reference proteome</keyword>
<dbReference type="AlphaFoldDB" id="A0A7T4R1P0"/>
<proteinExistence type="predicted"/>
<dbReference type="RefSeq" id="WP_198570210.1">
    <property type="nucleotide sequence ID" value="NZ_CP066167.1"/>
</dbReference>
<evidence type="ECO:0000313" key="3">
    <source>
        <dbReference type="Proteomes" id="UP000596063"/>
    </source>
</evidence>
<dbReference type="KEGG" id="snan:I6N98_02295"/>
<accession>A0A7T4R1P0</accession>
<feature type="compositionally biased region" description="Basic and acidic residues" evidence="1">
    <location>
        <begin position="124"/>
        <end position="134"/>
    </location>
</feature>
<dbReference type="EMBL" id="CP066167">
    <property type="protein sequence ID" value="QQD18720.1"/>
    <property type="molecule type" value="Genomic_DNA"/>
</dbReference>
<name>A0A7T4R1P0_9GAMM</name>
<dbReference type="Proteomes" id="UP000596063">
    <property type="component" value="Chromosome"/>
</dbReference>